<keyword evidence="2" id="KW-1185">Reference proteome</keyword>
<evidence type="ECO:0000313" key="2">
    <source>
        <dbReference type="Proteomes" id="UP001497512"/>
    </source>
</evidence>
<dbReference type="Proteomes" id="UP001497512">
    <property type="component" value="Chromosome 8"/>
</dbReference>
<dbReference type="EMBL" id="OZ019900">
    <property type="protein sequence ID" value="CAK9233320.1"/>
    <property type="molecule type" value="Genomic_DNA"/>
</dbReference>
<gene>
    <name evidence="1" type="ORF">CSSPTR1EN2_LOCUS21427</name>
</gene>
<name>A0ABP0UXZ2_9BRYO</name>
<protein>
    <submittedName>
        <fullName evidence="1">Uncharacterized protein</fullName>
    </submittedName>
</protein>
<proteinExistence type="predicted"/>
<accession>A0ABP0UXZ2</accession>
<organism evidence="1 2">
    <name type="scientific">Sphagnum troendelagicum</name>
    <dbReference type="NCBI Taxonomy" id="128251"/>
    <lineage>
        <taxon>Eukaryota</taxon>
        <taxon>Viridiplantae</taxon>
        <taxon>Streptophyta</taxon>
        <taxon>Embryophyta</taxon>
        <taxon>Bryophyta</taxon>
        <taxon>Sphagnophytina</taxon>
        <taxon>Sphagnopsida</taxon>
        <taxon>Sphagnales</taxon>
        <taxon>Sphagnaceae</taxon>
        <taxon>Sphagnum</taxon>
    </lineage>
</organism>
<evidence type="ECO:0000313" key="1">
    <source>
        <dbReference type="EMBL" id="CAK9233320.1"/>
    </source>
</evidence>
<sequence>MPGSRRDPNLETLITSHVAVPPRLKENVPCALRATYVRELRDLKCAHLPTPKRPTVGFTGNFFTGWGNVDLGFGGCSRLLIQVRSSVYHSHTNI</sequence>
<reference evidence="1" key="1">
    <citation type="submission" date="2024-02" db="EMBL/GenBank/DDBJ databases">
        <authorList>
            <consortium name="ELIXIR-Norway"/>
            <consortium name="Elixir Norway"/>
        </authorList>
    </citation>
    <scope>NUCLEOTIDE SEQUENCE</scope>
</reference>